<dbReference type="GO" id="GO:0005634">
    <property type="term" value="C:nucleus"/>
    <property type="evidence" value="ECO:0007669"/>
    <property type="project" value="UniProtKB-ARBA"/>
</dbReference>
<evidence type="ECO:0000256" key="4">
    <source>
        <dbReference type="ARBA" id="ARBA00022833"/>
    </source>
</evidence>
<dbReference type="PROSITE" id="PS50103">
    <property type="entry name" value="ZF_C3H1"/>
    <property type="match status" value="4"/>
</dbReference>
<keyword evidence="3 10" id="KW-0863">Zinc-finger</keyword>
<dbReference type="GO" id="GO:0008270">
    <property type="term" value="F:zinc ion binding"/>
    <property type="evidence" value="ECO:0007669"/>
    <property type="project" value="UniProtKB-KW"/>
</dbReference>
<feature type="compositionally biased region" description="Polar residues" evidence="11">
    <location>
        <begin position="404"/>
        <end position="415"/>
    </location>
</feature>
<evidence type="ECO:0000256" key="9">
    <source>
        <dbReference type="ARBA" id="ARBA00079564"/>
    </source>
</evidence>
<dbReference type="Gene3D" id="4.10.1000.10">
    <property type="entry name" value="Zinc finger, CCCH-type"/>
    <property type="match status" value="2"/>
</dbReference>
<evidence type="ECO:0000259" key="12">
    <source>
        <dbReference type="PROSITE" id="PS50103"/>
    </source>
</evidence>
<feature type="region of interest" description="Disordered" evidence="11">
    <location>
        <begin position="355"/>
        <end position="380"/>
    </location>
</feature>
<feature type="compositionally biased region" description="Basic and acidic residues" evidence="11">
    <location>
        <begin position="270"/>
        <end position="280"/>
    </location>
</feature>
<feature type="compositionally biased region" description="Polar residues" evidence="11">
    <location>
        <begin position="94"/>
        <end position="109"/>
    </location>
</feature>
<protein>
    <recommendedName>
        <fullName evidence="8">Zinc finger CCCH domain-containing protein 3</fullName>
    </recommendedName>
    <alternativeName>
        <fullName evidence="9">Smad-interacting CPSF-like factor</fullName>
    </alternativeName>
</protein>
<evidence type="ECO:0000256" key="2">
    <source>
        <dbReference type="ARBA" id="ARBA00022737"/>
    </source>
</evidence>
<dbReference type="Ensembl" id="ENSACOT00000000013.1">
    <property type="protein sequence ID" value="ENSACOP00000000012.1"/>
    <property type="gene ID" value="ENSACOG00000000010.1"/>
</dbReference>
<evidence type="ECO:0000256" key="7">
    <source>
        <dbReference type="ARBA" id="ARBA00064187"/>
    </source>
</evidence>
<keyword evidence="5" id="KW-0238">DNA-binding</keyword>
<feature type="domain" description="C3H1-type" evidence="12">
    <location>
        <begin position="737"/>
        <end position="760"/>
    </location>
</feature>
<name>A0A8B9EUP4_9PSIT</name>
<evidence type="ECO:0000313" key="14">
    <source>
        <dbReference type="Proteomes" id="UP000694522"/>
    </source>
</evidence>
<dbReference type="InterPro" id="IPR000571">
    <property type="entry name" value="Znf_CCCH"/>
</dbReference>
<keyword evidence="14" id="KW-1185">Reference proteome</keyword>
<feature type="region of interest" description="Disordered" evidence="11">
    <location>
        <begin position="258"/>
        <end position="286"/>
    </location>
</feature>
<feature type="compositionally biased region" description="Polar residues" evidence="11">
    <location>
        <begin position="908"/>
        <end position="917"/>
    </location>
</feature>
<dbReference type="SMART" id="SM00356">
    <property type="entry name" value="ZnF_C3H1"/>
    <property type="match status" value="5"/>
</dbReference>
<comment type="function">
    <text evidence="6">Required for the export of polyadenylated mRNAs from the nucleus. Enhances ACVR1B-induced SMAD-dependent transcription. Binds to single-stranded DNA but not to double-stranded DNA in vitro. Involved in RNA cleavage.</text>
</comment>
<dbReference type="SUPFAM" id="SSF90229">
    <property type="entry name" value="CCCH zinc finger"/>
    <property type="match status" value="2"/>
</dbReference>
<feature type="compositionally biased region" description="Basic residues" evidence="11">
    <location>
        <begin position="958"/>
        <end position="967"/>
    </location>
</feature>
<feature type="region of interest" description="Disordered" evidence="11">
    <location>
        <begin position="476"/>
        <end position="497"/>
    </location>
</feature>
<evidence type="ECO:0000256" key="11">
    <source>
        <dbReference type="SAM" id="MobiDB-lite"/>
    </source>
</evidence>
<keyword evidence="4 10" id="KW-0862">Zinc</keyword>
<feature type="domain" description="C3H1-type" evidence="12">
    <location>
        <begin position="788"/>
        <end position="815"/>
    </location>
</feature>
<keyword evidence="2" id="KW-0677">Repeat</keyword>
<proteinExistence type="predicted"/>
<evidence type="ECO:0000313" key="13">
    <source>
        <dbReference type="Ensembl" id="ENSACOP00000000012.1"/>
    </source>
</evidence>
<organism evidence="13 14">
    <name type="scientific">Amazona collaria</name>
    <name type="common">yellow-billed parrot</name>
    <dbReference type="NCBI Taxonomy" id="241587"/>
    <lineage>
        <taxon>Eukaryota</taxon>
        <taxon>Metazoa</taxon>
        <taxon>Chordata</taxon>
        <taxon>Craniata</taxon>
        <taxon>Vertebrata</taxon>
        <taxon>Euteleostomi</taxon>
        <taxon>Archelosauria</taxon>
        <taxon>Archosauria</taxon>
        <taxon>Dinosauria</taxon>
        <taxon>Saurischia</taxon>
        <taxon>Theropoda</taxon>
        <taxon>Coelurosauria</taxon>
        <taxon>Aves</taxon>
        <taxon>Neognathae</taxon>
        <taxon>Neoaves</taxon>
        <taxon>Telluraves</taxon>
        <taxon>Australaves</taxon>
        <taxon>Psittaciformes</taxon>
        <taxon>Psittacidae</taxon>
        <taxon>Amazona</taxon>
    </lineage>
</organism>
<feature type="zinc finger region" description="C3H1-type" evidence="10">
    <location>
        <begin position="705"/>
        <end position="733"/>
    </location>
</feature>
<accession>A0A8B9EUP4</accession>
<dbReference type="Gene3D" id="3.30.1370.210">
    <property type="match status" value="1"/>
</dbReference>
<comment type="subunit">
    <text evidence="7">Interacts with SMAD1, SMAD3, SMAD4, CPSF2 and CPSF3.</text>
</comment>
<evidence type="ECO:0000256" key="5">
    <source>
        <dbReference type="ARBA" id="ARBA00023125"/>
    </source>
</evidence>
<dbReference type="PANTHER" id="PTHR46156:SF1">
    <property type="entry name" value="ZINC FINGER CCCH DOMAIN-CONTAINING PROTEIN 3"/>
    <property type="match status" value="1"/>
</dbReference>
<feature type="domain" description="C3H1-type" evidence="12">
    <location>
        <begin position="705"/>
        <end position="733"/>
    </location>
</feature>
<dbReference type="Proteomes" id="UP000694522">
    <property type="component" value="Unplaced"/>
</dbReference>
<feature type="region of interest" description="Disordered" evidence="11">
    <location>
        <begin position="19"/>
        <end position="122"/>
    </location>
</feature>
<reference evidence="13" key="2">
    <citation type="submission" date="2025-09" db="UniProtKB">
        <authorList>
            <consortium name="Ensembl"/>
        </authorList>
    </citation>
    <scope>IDENTIFICATION</scope>
</reference>
<evidence type="ECO:0000256" key="8">
    <source>
        <dbReference type="ARBA" id="ARBA00071600"/>
    </source>
</evidence>
<evidence type="ECO:0000256" key="3">
    <source>
        <dbReference type="ARBA" id="ARBA00022771"/>
    </source>
</evidence>
<evidence type="ECO:0000256" key="10">
    <source>
        <dbReference type="PROSITE-ProRule" id="PRU00723"/>
    </source>
</evidence>
<feature type="compositionally biased region" description="Basic and acidic residues" evidence="11">
    <location>
        <begin position="842"/>
        <end position="875"/>
    </location>
</feature>
<evidence type="ECO:0000256" key="1">
    <source>
        <dbReference type="ARBA" id="ARBA00022723"/>
    </source>
</evidence>
<dbReference type="Pfam" id="PF00642">
    <property type="entry name" value="zf-CCCH"/>
    <property type="match status" value="1"/>
</dbReference>
<feature type="region of interest" description="Disordered" evidence="11">
    <location>
        <begin position="223"/>
        <end position="244"/>
    </location>
</feature>
<feature type="region of interest" description="Disordered" evidence="11">
    <location>
        <begin position="162"/>
        <end position="186"/>
    </location>
</feature>
<feature type="zinc finger region" description="C3H1-type" evidence="10">
    <location>
        <begin position="788"/>
        <end position="815"/>
    </location>
</feature>
<dbReference type="InterPro" id="IPR036855">
    <property type="entry name" value="Znf_CCCH_sf"/>
</dbReference>
<dbReference type="AlphaFoldDB" id="A0A8B9EUP4"/>
<dbReference type="GO" id="GO:0003677">
    <property type="term" value="F:DNA binding"/>
    <property type="evidence" value="ECO:0007669"/>
    <property type="project" value="UniProtKB-KW"/>
</dbReference>
<feature type="region of interest" description="Disordered" evidence="11">
    <location>
        <begin position="640"/>
        <end position="675"/>
    </location>
</feature>
<feature type="region of interest" description="Disordered" evidence="11">
    <location>
        <begin position="840"/>
        <end position="967"/>
    </location>
</feature>
<feature type="zinc finger region" description="C3H1-type" evidence="10">
    <location>
        <begin position="761"/>
        <end position="787"/>
    </location>
</feature>
<feature type="compositionally biased region" description="Polar residues" evidence="11">
    <location>
        <begin position="223"/>
        <end position="239"/>
    </location>
</feature>
<feature type="region of interest" description="Disordered" evidence="11">
    <location>
        <begin position="404"/>
        <end position="431"/>
    </location>
</feature>
<sequence>MEERERLWRKIRVLQGLINDHKNTHGDAPLPSQPPRWNPHRQPPFSRRGAFLARYPQQAPTRDFQQHQGHSWRKKYSLVNRPPAATCGVGSGGSASTSQAFGSYGGSQASEPPESSPERHVDLTTDGNIVVGIQLPHRVAQFGDSKGFADVDSCCKLETMVTTSGDKKRVPKSPPVSQNEGRRPSLSVSFTSSHRFVSSAYVSVADEPRTVLMAGDVAGSIPVSSGSTSESAVTLKSEPQQPPVLADREPARCLVWSKTEPPAPGQSSCEQDRDASRETKLLGSGEHCSRPAVTSVIGMTPVKSRFSTVPKAVGHLRAASTPISSKAPKFRKANYTWVANPGKCSRAVKRWVSPRASEGAKRVTGGADRGAKVSPKGDLGAKGKKLGLQAKLGVSPSKYKWKATSLQTSPSTSKSAFRWRSEDQQKPPAPNLLLASAVSPPPSAASPLGGVKSSFGDTMLSSYKVKSRTKIIKRKGSLGFPTDKKSSFSPTTPLRSPFQLRKKNSLRGKPSVTSKRSSPRGLVHITKHRLCRLPATRMQVSTKEGANLHFLRSPPANKVIKTRYRIVKKNVVSPSSSPFSSPIPSWKMRRPVTSRSPLLIQARPSSHGDKSPHVQQRWRSKGYRCIGGVMYRVSANKLSKTSNTPIRGRDLSTKSPGRAAGRLQSTPSAGFSPSSCLNRSATSRYIASRAVQRSLAIIRQAKQKKKKKEYCMYYNRFGKCNRGDSCPYIHDPDKVAVCTRFLRGTCKKTDGTCSFSHKVSKDKMPVCSYFLKGICSNGNCPYSHVYVSRKAEVCQDFLKGYCPMGEKCKKKHTLVCPDFAKNGVCPRGAWCKLLHPQKRCRPRGEDGDHSAPPSKWREVSKETGRHDPAQLHDDGEVPGPSSEEKEVKFWKKANTSPANWPQRLPSFISLQSPSDQSCKVKDEEEPEDEPVSTKRKRTLLPACSEDSENTRMKEGGRGKRLQIKPRL</sequence>
<feature type="compositionally biased region" description="Polar residues" evidence="11">
    <location>
        <begin position="663"/>
        <end position="675"/>
    </location>
</feature>
<keyword evidence="1 10" id="KW-0479">Metal-binding</keyword>
<dbReference type="PANTHER" id="PTHR46156">
    <property type="entry name" value="CCCH ZINGC FINGER"/>
    <property type="match status" value="1"/>
</dbReference>
<feature type="zinc finger region" description="C3H1-type" evidence="10">
    <location>
        <begin position="737"/>
        <end position="760"/>
    </location>
</feature>
<feature type="domain" description="C3H1-type" evidence="12">
    <location>
        <begin position="761"/>
        <end position="787"/>
    </location>
</feature>
<dbReference type="FunFam" id="4.10.1000.10:FF:000008">
    <property type="entry name" value="zinc finger CCCH domain-containing protein 3"/>
    <property type="match status" value="1"/>
</dbReference>
<evidence type="ECO:0000256" key="6">
    <source>
        <dbReference type="ARBA" id="ARBA00057285"/>
    </source>
</evidence>
<reference evidence="13" key="1">
    <citation type="submission" date="2025-08" db="UniProtKB">
        <authorList>
            <consortium name="Ensembl"/>
        </authorList>
    </citation>
    <scope>IDENTIFICATION</scope>
</reference>
<feature type="compositionally biased region" description="Basic and acidic residues" evidence="11">
    <location>
        <begin position="948"/>
        <end position="957"/>
    </location>
</feature>
<dbReference type="FunFam" id="4.10.1000.10:FF:000022">
    <property type="entry name" value="Zinc finger CCCH domain-containing protein 7"/>
    <property type="match status" value="1"/>
</dbReference>